<organism evidence="2">
    <name type="scientific">Candidatus Kentrum sp. FW</name>
    <dbReference type="NCBI Taxonomy" id="2126338"/>
    <lineage>
        <taxon>Bacteria</taxon>
        <taxon>Pseudomonadati</taxon>
        <taxon>Pseudomonadota</taxon>
        <taxon>Gammaproteobacteria</taxon>
        <taxon>Candidatus Kentrum</taxon>
    </lineage>
</organism>
<evidence type="ECO:0000313" key="2">
    <source>
        <dbReference type="EMBL" id="VFJ68851.1"/>
    </source>
</evidence>
<feature type="compositionally biased region" description="Basic and acidic residues" evidence="1">
    <location>
        <begin position="97"/>
        <end position="107"/>
    </location>
</feature>
<proteinExistence type="predicted"/>
<dbReference type="Pfam" id="PF13711">
    <property type="entry name" value="DUF4160"/>
    <property type="match status" value="1"/>
</dbReference>
<evidence type="ECO:0000256" key="1">
    <source>
        <dbReference type="SAM" id="MobiDB-lite"/>
    </source>
</evidence>
<reference evidence="2" key="1">
    <citation type="submission" date="2019-02" db="EMBL/GenBank/DDBJ databases">
        <authorList>
            <person name="Gruber-Vodicka R. H."/>
            <person name="Seah K. B. B."/>
        </authorList>
    </citation>
    <scope>NUCLEOTIDE SEQUENCE</scope>
    <source>
        <strain evidence="2">BECK_BZ131</strain>
    </source>
</reference>
<feature type="region of interest" description="Disordered" evidence="1">
    <location>
        <begin position="81"/>
        <end position="107"/>
    </location>
</feature>
<gene>
    <name evidence="2" type="ORF">BECKFW1821C_GA0114237_101637</name>
</gene>
<accession>A0A450TM94</accession>
<sequence length="107" mass="12354">MITNMPETSGFYGIIISIFYDEHNPPHFHARYGKDKVAIDISTLEVLEGKTSPRALKMVKEWASQHQRELMRGWKLAQANKLPKPKPKVHREKRHCHPEAKRGILSA</sequence>
<dbReference type="AlphaFoldDB" id="A0A450TM94"/>
<dbReference type="InterPro" id="IPR025427">
    <property type="entry name" value="DUF4160"/>
</dbReference>
<name>A0A450TM94_9GAMM</name>
<protein>
    <recommendedName>
        <fullName evidence="3">DUF4160 domain-containing protein</fullName>
    </recommendedName>
</protein>
<feature type="compositionally biased region" description="Basic residues" evidence="1">
    <location>
        <begin position="83"/>
        <end position="96"/>
    </location>
</feature>
<dbReference type="EMBL" id="CAADFE010000016">
    <property type="protein sequence ID" value="VFJ68851.1"/>
    <property type="molecule type" value="Genomic_DNA"/>
</dbReference>
<evidence type="ECO:0008006" key="3">
    <source>
        <dbReference type="Google" id="ProtNLM"/>
    </source>
</evidence>